<protein>
    <recommendedName>
        <fullName evidence="4">Tail fiber protein</fullName>
    </recommendedName>
</protein>
<dbReference type="SUPFAM" id="SSF57997">
    <property type="entry name" value="Tropomyosin"/>
    <property type="match status" value="1"/>
</dbReference>
<dbReference type="Proteomes" id="UP001358193">
    <property type="component" value="Segment"/>
</dbReference>
<proteinExistence type="predicted"/>
<keyword evidence="1" id="KW-0175">Coiled coil</keyword>
<evidence type="ECO:0008006" key="4">
    <source>
        <dbReference type="Google" id="ProtNLM"/>
    </source>
</evidence>
<keyword evidence="3" id="KW-1185">Reference proteome</keyword>
<reference evidence="2 3" key="1">
    <citation type="submission" date="2023-11" db="EMBL/GenBank/DDBJ databases">
        <authorList>
            <person name="Cook R."/>
            <person name="Crisci M."/>
            <person name="Pye H."/>
            <person name="Adriaenssens E."/>
            <person name="Santini J."/>
        </authorList>
    </citation>
    <scope>NUCLEOTIDE SEQUENCE [LARGE SCALE GENOMIC DNA]</scope>
    <source>
        <strain evidence="2">Lak_Megaphage_Sonny</strain>
    </source>
</reference>
<feature type="coiled-coil region" evidence="1">
    <location>
        <begin position="170"/>
        <end position="232"/>
    </location>
</feature>
<accession>A0ABZ0Z574</accession>
<sequence length="407" mass="44923">MLNYLKGCTGQTQIGLLPDIISHNNAAIKNEFEYIFDSSLNRLTKSVYAPTGSVKAHFGEFVNLAVEYISIKNVKSLNDTIQKAIDASITDTLTDISVKMKNVLIDTNNVSAYVHSIKSIVDKAEEDVSLVKSDTLDLSVYVHSIKSIVDKAEEDASIARKDTNDLSVYVHSIKSIVDKAEEDAANAKKDVDDLSVYVHSIEDKISDIEETAKDAYIAADKAITRVDELEEKFDKADIGDIRDTAYKALNNSEDNKQSILDIKTDIDTLNDGISTLNKRVNTQDDNINGLDMKINKLSLKLNDVSTCIDDIKNASFIMTYNNKPYKLSDIVQLIDWKNSISVETITVQSGGLTKTLNVLCINDPTNEILACNAALNQLTGQSSQITNPEDYTDEDINDAMNAMSNLI</sequence>
<dbReference type="Gene3D" id="1.20.5.340">
    <property type="match status" value="1"/>
</dbReference>
<organism evidence="2 3">
    <name type="scientific">phage Lak_Megaphage_Sonny</name>
    <dbReference type="NCBI Taxonomy" id="3109229"/>
    <lineage>
        <taxon>Viruses</taxon>
        <taxon>Duplodnaviria</taxon>
        <taxon>Heunggongvirae</taxon>
        <taxon>Uroviricota</taxon>
        <taxon>Caudoviricetes</taxon>
        <taxon>Caudoviricetes code 15 clade</taxon>
    </lineage>
</organism>
<evidence type="ECO:0000313" key="2">
    <source>
        <dbReference type="EMBL" id="WQJ53831.1"/>
    </source>
</evidence>
<evidence type="ECO:0000313" key="3">
    <source>
        <dbReference type="Proteomes" id="UP001358193"/>
    </source>
</evidence>
<dbReference type="EMBL" id="OR769223">
    <property type="protein sequence ID" value="WQJ53831.1"/>
    <property type="molecule type" value="Genomic_DNA"/>
</dbReference>
<evidence type="ECO:0000256" key="1">
    <source>
        <dbReference type="SAM" id="Coils"/>
    </source>
</evidence>
<name>A0ABZ0Z574_9CAUD</name>